<accession>A0AC61NGH3</accession>
<organism evidence="1 2">
    <name type="scientific">Halosquirtibacter laminarini</name>
    <dbReference type="NCBI Taxonomy" id="3374600"/>
    <lineage>
        <taxon>Bacteria</taxon>
        <taxon>Pseudomonadati</taxon>
        <taxon>Bacteroidota</taxon>
        <taxon>Bacteroidia</taxon>
        <taxon>Marinilabiliales</taxon>
        <taxon>Prolixibacteraceae</taxon>
        <taxon>Halosquirtibacter</taxon>
    </lineage>
</organism>
<keyword evidence="2" id="KW-1185">Reference proteome</keyword>
<dbReference type="Proteomes" id="UP000826212">
    <property type="component" value="Chromosome"/>
</dbReference>
<dbReference type="EMBL" id="CP081303">
    <property type="protein sequence ID" value="QZE14740.1"/>
    <property type="molecule type" value="Genomic_DNA"/>
</dbReference>
<sequence>MTEKESRLLHDFENKVLRLTSMYSTLQEKYGELERSNQMLRDQINDLQGQNLSLSDDLQNALMADALIGADQGSKMTKKKINQLIKEIDQCIAMLSK</sequence>
<gene>
    <name evidence="1" type="ORF">K4L44_02450</name>
</gene>
<protein>
    <submittedName>
        <fullName evidence="1">Uncharacterized protein</fullName>
    </submittedName>
</protein>
<evidence type="ECO:0000313" key="2">
    <source>
        <dbReference type="Proteomes" id="UP000826212"/>
    </source>
</evidence>
<reference evidence="1" key="1">
    <citation type="submission" date="2021-08" db="EMBL/GenBank/DDBJ databases">
        <title>Novel anaerobic bacterium isolated from sea squirt in East Sea, Republic of Korea.</title>
        <authorList>
            <person name="Nguyen T.H."/>
            <person name="Li Z."/>
            <person name="Lee Y.-J."/>
            <person name="Ko J."/>
            <person name="Kim S.-G."/>
        </authorList>
    </citation>
    <scope>NUCLEOTIDE SEQUENCE</scope>
    <source>
        <strain evidence="1">KCTC 25031</strain>
    </source>
</reference>
<evidence type="ECO:0000313" key="1">
    <source>
        <dbReference type="EMBL" id="QZE14740.1"/>
    </source>
</evidence>
<name>A0AC61NGH3_9BACT</name>
<proteinExistence type="predicted"/>